<evidence type="ECO:0000256" key="1">
    <source>
        <dbReference type="ARBA" id="ARBA00022499"/>
    </source>
</evidence>
<organism evidence="7 8">
    <name type="scientific">Ladona fulva</name>
    <name type="common">Scarce chaser dragonfly</name>
    <name type="synonym">Libellula fulva</name>
    <dbReference type="NCBI Taxonomy" id="123851"/>
    <lineage>
        <taxon>Eukaryota</taxon>
        <taxon>Metazoa</taxon>
        <taxon>Ecdysozoa</taxon>
        <taxon>Arthropoda</taxon>
        <taxon>Hexapoda</taxon>
        <taxon>Insecta</taxon>
        <taxon>Pterygota</taxon>
        <taxon>Palaeoptera</taxon>
        <taxon>Odonata</taxon>
        <taxon>Epiprocta</taxon>
        <taxon>Anisoptera</taxon>
        <taxon>Libelluloidea</taxon>
        <taxon>Libellulidae</taxon>
        <taxon>Ladona</taxon>
    </lineage>
</organism>
<dbReference type="PANTHER" id="PTHR45736:SF1">
    <property type="entry name" value="WITHOUT CHILDREN, ISOFORM B"/>
    <property type="match status" value="1"/>
</dbReference>
<name>A0A8K0K788_LADFU</name>
<dbReference type="Proteomes" id="UP000792457">
    <property type="component" value="Unassembled WGS sequence"/>
</dbReference>
<evidence type="ECO:0000259" key="6">
    <source>
        <dbReference type="Pfam" id="PF25561"/>
    </source>
</evidence>
<dbReference type="InterPro" id="IPR021893">
    <property type="entry name" value="ZMYM2-like_C"/>
</dbReference>
<keyword evidence="3" id="KW-0832">Ubl conjugation</keyword>
<gene>
    <name evidence="7" type="ORF">J437_LFUL007909</name>
</gene>
<feature type="domain" description="ZMYM2-like/QRICH1 C-terminal" evidence="5">
    <location>
        <begin position="52"/>
        <end position="224"/>
    </location>
</feature>
<reference evidence="7" key="1">
    <citation type="submission" date="2013-04" db="EMBL/GenBank/DDBJ databases">
        <authorList>
            <person name="Qu J."/>
            <person name="Murali S.C."/>
            <person name="Bandaranaike D."/>
            <person name="Bellair M."/>
            <person name="Blankenburg K."/>
            <person name="Chao H."/>
            <person name="Dinh H."/>
            <person name="Doddapaneni H."/>
            <person name="Downs B."/>
            <person name="Dugan-Rocha S."/>
            <person name="Elkadiri S."/>
            <person name="Gnanaolivu R.D."/>
            <person name="Hernandez B."/>
            <person name="Javaid M."/>
            <person name="Jayaseelan J.C."/>
            <person name="Lee S."/>
            <person name="Li M."/>
            <person name="Ming W."/>
            <person name="Munidasa M."/>
            <person name="Muniz J."/>
            <person name="Nguyen L."/>
            <person name="Ongeri F."/>
            <person name="Osuji N."/>
            <person name="Pu L.-L."/>
            <person name="Puazo M."/>
            <person name="Qu C."/>
            <person name="Quiroz J."/>
            <person name="Raj R."/>
            <person name="Weissenberger G."/>
            <person name="Xin Y."/>
            <person name="Zou X."/>
            <person name="Han Y."/>
            <person name="Richards S."/>
            <person name="Worley K."/>
            <person name="Muzny D."/>
            <person name="Gibbs R."/>
        </authorList>
    </citation>
    <scope>NUCLEOTIDE SEQUENCE</scope>
    <source>
        <strain evidence="7">Sampled in the wild</strain>
    </source>
</reference>
<dbReference type="OrthoDB" id="10025028at2759"/>
<evidence type="ECO:0000259" key="5">
    <source>
        <dbReference type="Pfam" id="PF12012"/>
    </source>
</evidence>
<evidence type="ECO:0000313" key="8">
    <source>
        <dbReference type="Proteomes" id="UP000792457"/>
    </source>
</evidence>
<feature type="domain" description="QRICH1-like" evidence="6">
    <location>
        <begin position="3"/>
        <end position="39"/>
    </location>
</feature>
<feature type="region of interest" description="Disordered" evidence="4">
    <location>
        <begin position="113"/>
        <end position="132"/>
    </location>
</feature>
<evidence type="ECO:0000256" key="3">
    <source>
        <dbReference type="ARBA" id="ARBA00022843"/>
    </source>
</evidence>
<evidence type="ECO:0000256" key="2">
    <source>
        <dbReference type="ARBA" id="ARBA00022553"/>
    </source>
</evidence>
<keyword evidence="8" id="KW-1185">Reference proteome</keyword>
<dbReference type="AlphaFoldDB" id="A0A8K0K788"/>
<dbReference type="Pfam" id="PF25561">
    <property type="entry name" value="QRICH1"/>
    <property type="match status" value="1"/>
</dbReference>
<dbReference type="PANTHER" id="PTHR45736">
    <property type="entry name" value="ZINC FINGER MYM-TYPE PROTEIN"/>
    <property type="match status" value="1"/>
</dbReference>
<accession>A0A8K0K788</accession>
<reference evidence="7" key="2">
    <citation type="submission" date="2017-10" db="EMBL/GenBank/DDBJ databases">
        <title>Ladona fulva Genome sequencing and assembly.</title>
        <authorList>
            <person name="Murali S."/>
            <person name="Richards S."/>
            <person name="Bandaranaike D."/>
            <person name="Bellair M."/>
            <person name="Blankenburg K."/>
            <person name="Chao H."/>
            <person name="Dinh H."/>
            <person name="Doddapaneni H."/>
            <person name="Dugan-Rocha S."/>
            <person name="Elkadiri S."/>
            <person name="Gnanaolivu R."/>
            <person name="Hernandez B."/>
            <person name="Skinner E."/>
            <person name="Javaid M."/>
            <person name="Lee S."/>
            <person name="Li M."/>
            <person name="Ming W."/>
            <person name="Munidasa M."/>
            <person name="Muniz J."/>
            <person name="Nguyen L."/>
            <person name="Hughes D."/>
            <person name="Osuji N."/>
            <person name="Pu L.-L."/>
            <person name="Puazo M."/>
            <person name="Qu C."/>
            <person name="Quiroz J."/>
            <person name="Raj R."/>
            <person name="Weissenberger G."/>
            <person name="Xin Y."/>
            <person name="Zou X."/>
            <person name="Han Y."/>
            <person name="Worley K."/>
            <person name="Muzny D."/>
            <person name="Gibbs R."/>
        </authorList>
    </citation>
    <scope>NUCLEOTIDE SEQUENCE</scope>
    <source>
        <strain evidence="7">Sampled in the wild</strain>
    </source>
</reference>
<keyword evidence="1" id="KW-1017">Isopeptide bond</keyword>
<dbReference type="InterPro" id="IPR057926">
    <property type="entry name" value="QRICH1_dom"/>
</dbReference>
<evidence type="ECO:0000313" key="7">
    <source>
        <dbReference type="EMBL" id="KAG8229734.1"/>
    </source>
</evidence>
<evidence type="ECO:0000256" key="4">
    <source>
        <dbReference type="SAM" id="MobiDB-lite"/>
    </source>
</evidence>
<sequence>MKYFILGIQHYLAENGRLDNIFTDLYFEKFTECLDQVAMTFPPLTKETSLISTRVSEEHLWESRQLGAHSPYVLLSTLVFFNTKYFHLWTVDDHAKLKFASVVKVLKKGRGKSSTEVLKPGSSGGRSPSHSILRYTHPDSDEKVYEQHENLETPLRCPVKLYEFYLSRWQLHLLSFKISPEPVRRGGDLFYLLPERACVPDSPVWYSSIALGFDALGKIIHRIKMVKEICEAYVNDEIPS</sequence>
<keyword evidence="2" id="KW-0597">Phosphoprotein</keyword>
<dbReference type="Pfam" id="PF12012">
    <property type="entry name" value="DUF3504"/>
    <property type="match status" value="1"/>
</dbReference>
<proteinExistence type="predicted"/>
<dbReference type="InterPro" id="IPR051284">
    <property type="entry name" value="ZnF_MYMT-QRICH1"/>
</dbReference>
<protein>
    <recommendedName>
        <fullName evidence="9">DUF3504 domain-containing protein</fullName>
    </recommendedName>
</protein>
<comment type="caution">
    <text evidence="7">The sequence shown here is derived from an EMBL/GenBank/DDBJ whole genome shotgun (WGS) entry which is preliminary data.</text>
</comment>
<evidence type="ECO:0008006" key="9">
    <source>
        <dbReference type="Google" id="ProtNLM"/>
    </source>
</evidence>
<dbReference type="EMBL" id="KZ308444">
    <property type="protein sequence ID" value="KAG8229734.1"/>
    <property type="molecule type" value="Genomic_DNA"/>
</dbReference>